<proteinExistence type="predicted"/>
<evidence type="ECO:0000313" key="2">
    <source>
        <dbReference type="Proteomes" id="UP000498980"/>
    </source>
</evidence>
<sequence length="55" mass="5899">MDEICIAVAEWAKGWTTWGPSLPDEGGTGARRNACRVRRQGTREVPEAGAVAAWG</sequence>
<accession>A0A7J0C7B0</accession>
<dbReference type="AlphaFoldDB" id="A0A7J0C7B0"/>
<organism evidence="1 2">
    <name type="scientific">Streptomyces fulvorobeus</name>
    <dbReference type="NCBI Taxonomy" id="284028"/>
    <lineage>
        <taxon>Bacteria</taxon>
        <taxon>Bacillati</taxon>
        <taxon>Actinomycetota</taxon>
        <taxon>Actinomycetes</taxon>
        <taxon>Kitasatosporales</taxon>
        <taxon>Streptomycetaceae</taxon>
        <taxon>Streptomyces</taxon>
    </lineage>
</organism>
<keyword evidence="2" id="KW-1185">Reference proteome</keyword>
<dbReference type="Proteomes" id="UP000498980">
    <property type="component" value="Unassembled WGS sequence"/>
</dbReference>
<comment type="caution">
    <text evidence="1">The sequence shown here is derived from an EMBL/GenBank/DDBJ whole genome shotgun (WGS) entry which is preliminary data.</text>
</comment>
<dbReference type="EMBL" id="BLWC01000001">
    <property type="protein sequence ID" value="GFM97784.1"/>
    <property type="molecule type" value="Genomic_DNA"/>
</dbReference>
<gene>
    <name evidence="1" type="ORF">Sfulv_25950</name>
</gene>
<name>A0A7J0C7B0_9ACTN</name>
<reference evidence="1 2" key="1">
    <citation type="submission" date="2020-05" db="EMBL/GenBank/DDBJ databases">
        <title>Whole genome shotgun sequence of Streptomyces fulvorobeus NBRC 15897.</title>
        <authorList>
            <person name="Komaki H."/>
            <person name="Tamura T."/>
        </authorList>
    </citation>
    <scope>NUCLEOTIDE SEQUENCE [LARGE SCALE GENOMIC DNA]</scope>
    <source>
        <strain evidence="1 2">NBRC 15897</strain>
    </source>
</reference>
<protein>
    <submittedName>
        <fullName evidence="1">Uncharacterized protein</fullName>
    </submittedName>
</protein>
<evidence type="ECO:0000313" key="1">
    <source>
        <dbReference type="EMBL" id="GFM97784.1"/>
    </source>
</evidence>